<dbReference type="InterPro" id="IPR043504">
    <property type="entry name" value="Peptidase_S1_PA_chymotrypsin"/>
</dbReference>
<keyword evidence="2 7" id="KW-0645">Protease</keyword>
<dbReference type="PROSITE" id="PS50106">
    <property type="entry name" value="PDZ"/>
    <property type="match status" value="1"/>
</dbReference>
<keyword evidence="5" id="KW-0472">Membrane</keyword>
<evidence type="ECO:0000256" key="4">
    <source>
        <dbReference type="SAM" id="MobiDB-lite"/>
    </source>
</evidence>
<name>A0A1M5ERD1_9ACTN</name>
<dbReference type="CDD" id="cd06779">
    <property type="entry name" value="cpPDZ_Deg_HtrA-like"/>
    <property type="match status" value="1"/>
</dbReference>
<protein>
    <submittedName>
        <fullName evidence="7">Serine protease, S1-C subfamily, contains C-terminal PDZ domain</fullName>
    </submittedName>
</protein>
<evidence type="ECO:0000256" key="5">
    <source>
        <dbReference type="SAM" id="Phobius"/>
    </source>
</evidence>
<organism evidence="7 8">
    <name type="scientific">Geodermatophilus nigrescens</name>
    <dbReference type="NCBI Taxonomy" id="1070870"/>
    <lineage>
        <taxon>Bacteria</taxon>
        <taxon>Bacillati</taxon>
        <taxon>Actinomycetota</taxon>
        <taxon>Actinomycetes</taxon>
        <taxon>Geodermatophilales</taxon>
        <taxon>Geodermatophilaceae</taxon>
        <taxon>Geodermatophilus</taxon>
    </lineage>
</organism>
<dbReference type="Proteomes" id="UP000184471">
    <property type="component" value="Unassembled WGS sequence"/>
</dbReference>
<evidence type="ECO:0000313" key="8">
    <source>
        <dbReference type="Proteomes" id="UP000184471"/>
    </source>
</evidence>
<evidence type="ECO:0000256" key="1">
    <source>
        <dbReference type="ARBA" id="ARBA00010541"/>
    </source>
</evidence>
<dbReference type="InterPro" id="IPR001940">
    <property type="entry name" value="Peptidase_S1C"/>
</dbReference>
<feature type="region of interest" description="Disordered" evidence="4">
    <location>
        <begin position="1"/>
        <end position="174"/>
    </location>
</feature>
<evidence type="ECO:0000313" key="7">
    <source>
        <dbReference type="EMBL" id="SHF81706.1"/>
    </source>
</evidence>
<keyword evidence="8" id="KW-1185">Reference proteome</keyword>
<gene>
    <name evidence="7" type="ORF">SAMN05444351_0897</name>
</gene>
<dbReference type="SUPFAM" id="SSF50156">
    <property type="entry name" value="PDZ domain-like"/>
    <property type="match status" value="1"/>
</dbReference>
<dbReference type="EMBL" id="FQVX01000001">
    <property type="protein sequence ID" value="SHF81706.1"/>
    <property type="molecule type" value="Genomic_DNA"/>
</dbReference>
<dbReference type="GO" id="GO:0006508">
    <property type="term" value="P:proteolysis"/>
    <property type="evidence" value="ECO:0007669"/>
    <property type="project" value="UniProtKB-KW"/>
</dbReference>
<accession>A0A1M5ERD1</accession>
<dbReference type="PRINTS" id="PR00834">
    <property type="entry name" value="PROTEASES2C"/>
</dbReference>
<dbReference type="PANTHER" id="PTHR43343:SF3">
    <property type="entry name" value="PROTEASE DO-LIKE 8, CHLOROPLASTIC"/>
    <property type="match status" value="1"/>
</dbReference>
<dbReference type="PANTHER" id="PTHR43343">
    <property type="entry name" value="PEPTIDASE S12"/>
    <property type="match status" value="1"/>
</dbReference>
<evidence type="ECO:0000259" key="6">
    <source>
        <dbReference type="PROSITE" id="PS50106"/>
    </source>
</evidence>
<keyword evidence="5" id="KW-1133">Transmembrane helix</keyword>
<feature type="compositionally biased region" description="Basic and acidic residues" evidence="4">
    <location>
        <begin position="145"/>
        <end position="156"/>
    </location>
</feature>
<keyword evidence="3" id="KW-0378">Hydrolase</keyword>
<dbReference type="Pfam" id="PF13180">
    <property type="entry name" value="PDZ_2"/>
    <property type="match status" value="1"/>
</dbReference>
<dbReference type="OrthoDB" id="9758917at2"/>
<dbReference type="InterPro" id="IPR009003">
    <property type="entry name" value="Peptidase_S1_PA"/>
</dbReference>
<sequence length="544" mass="54199">MTPPDARQPGSSDGDRTVEAVLPPPPAAPRAGASDPADATPADGAAFARPAGAQGSFDPPERHRPAVTPPPPASPAQQAAFGRPAAVAGSFAGDRPSPPPRPVPPPPPEAVLRAFRAPSGQGGLQEPPGGRPGRRRTSAGPWWKSDARSDPWRDPHAPAGLTGPAVFEEESEQEGPVVVDRKGRKKLRLRDLTVRVAALLVLAVLLAGAIGGGVGYLLTREAAETPLLAPGTTLTPTDEGITREPGSVSDIAADVTPAVVSIEVRIGEAGATGSGVVIDGENGYIVTNNHVISGADGVEGAEIRAVFSDGSGSAARIVGRDPASDIAVVKVERPGLVTASLGSSDAVVVGDPVVAIGSPLGLAGTVTSGIVSALDRPVRLAGEGSDTNAVISAVQTDAPINPGNSGGALVDATGAVIGINTAIASLGGGSVGLGFAIPIDTASDIAEQLISTGAAVHAALGVNTRSVTDGTRDGALVLNVEPGSAAADAGIREQDVIIAVDDQAVGSSEELVVAIDSHEPGDTVTVEVVRDDSSTTVQATLDQA</sequence>
<dbReference type="AlphaFoldDB" id="A0A1M5ERD1"/>
<feature type="compositionally biased region" description="Pro residues" evidence="4">
    <location>
        <begin position="96"/>
        <end position="109"/>
    </location>
</feature>
<dbReference type="InterPro" id="IPR051201">
    <property type="entry name" value="Chloro_Bact_Ser_Proteases"/>
</dbReference>
<dbReference type="Pfam" id="PF13365">
    <property type="entry name" value="Trypsin_2"/>
    <property type="match status" value="1"/>
</dbReference>
<dbReference type="InterPro" id="IPR001478">
    <property type="entry name" value="PDZ"/>
</dbReference>
<dbReference type="STRING" id="1070870.SAMN05444351_0897"/>
<feature type="domain" description="PDZ" evidence="6">
    <location>
        <begin position="449"/>
        <end position="532"/>
    </location>
</feature>
<dbReference type="GO" id="GO:0004252">
    <property type="term" value="F:serine-type endopeptidase activity"/>
    <property type="evidence" value="ECO:0007669"/>
    <property type="project" value="InterPro"/>
</dbReference>
<keyword evidence="5" id="KW-0812">Transmembrane</keyword>
<feature type="compositionally biased region" description="Low complexity" evidence="4">
    <location>
        <begin position="29"/>
        <end position="53"/>
    </location>
</feature>
<dbReference type="RefSeq" id="WP_073418788.1">
    <property type="nucleotide sequence ID" value="NZ_FQVX01000001.1"/>
</dbReference>
<dbReference type="SMART" id="SM00228">
    <property type="entry name" value="PDZ"/>
    <property type="match status" value="1"/>
</dbReference>
<proteinExistence type="inferred from homology"/>
<comment type="similarity">
    <text evidence="1">Belongs to the peptidase S1C family.</text>
</comment>
<dbReference type="Gene3D" id="2.40.10.10">
    <property type="entry name" value="Trypsin-like serine proteases"/>
    <property type="match status" value="2"/>
</dbReference>
<dbReference type="InterPro" id="IPR036034">
    <property type="entry name" value="PDZ_sf"/>
</dbReference>
<reference evidence="7 8" key="1">
    <citation type="submission" date="2016-11" db="EMBL/GenBank/DDBJ databases">
        <authorList>
            <person name="Jaros S."/>
            <person name="Januszkiewicz K."/>
            <person name="Wedrychowicz H."/>
        </authorList>
    </citation>
    <scope>NUCLEOTIDE SEQUENCE [LARGE SCALE GENOMIC DNA]</scope>
    <source>
        <strain evidence="7 8">DSM 45408</strain>
    </source>
</reference>
<dbReference type="SUPFAM" id="SSF50494">
    <property type="entry name" value="Trypsin-like serine proteases"/>
    <property type="match status" value="1"/>
</dbReference>
<dbReference type="Gene3D" id="2.30.42.10">
    <property type="match status" value="1"/>
</dbReference>
<evidence type="ECO:0000256" key="2">
    <source>
        <dbReference type="ARBA" id="ARBA00022670"/>
    </source>
</evidence>
<evidence type="ECO:0000256" key="3">
    <source>
        <dbReference type="ARBA" id="ARBA00022801"/>
    </source>
</evidence>
<feature type="transmembrane region" description="Helical" evidence="5">
    <location>
        <begin position="192"/>
        <end position="218"/>
    </location>
</feature>